<dbReference type="PANTHER" id="PTHR31286">
    <property type="entry name" value="GLYCINE-RICH CELL WALL STRUCTURAL PROTEIN 1.8-LIKE"/>
    <property type="match status" value="1"/>
</dbReference>
<feature type="compositionally biased region" description="Basic residues" evidence="2">
    <location>
        <begin position="451"/>
        <end position="462"/>
    </location>
</feature>
<dbReference type="PANTHER" id="PTHR31286:SF181">
    <property type="entry name" value="ZINC KNUCKLE (CCHC-TYPE) FAMILY PROTEIN"/>
    <property type="match status" value="1"/>
</dbReference>
<evidence type="ECO:0000313" key="4">
    <source>
        <dbReference type="EMBL" id="KAG7586403.1"/>
    </source>
</evidence>
<evidence type="ECO:0000256" key="1">
    <source>
        <dbReference type="PROSITE-ProRule" id="PRU00047"/>
    </source>
</evidence>
<feature type="region of interest" description="Disordered" evidence="2">
    <location>
        <begin position="441"/>
        <end position="473"/>
    </location>
</feature>
<keyword evidence="1" id="KW-0863">Zinc-finger</keyword>
<dbReference type="InterPro" id="IPR040256">
    <property type="entry name" value="At4g02000-like"/>
</dbReference>
<evidence type="ECO:0000259" key="3">
    <source>
        <dbReference type="PROSITE" id="PS50158"/>
    </source>
</evidence>
<organism evidence="4 5">
    <name type="scientific">Arabidopsis thaliana x Arabidopsis arenosa</name>
    <dbReference type="NCBI Taxonomy" id="1240361"/>
    <lineage>
        <taxon>Eukaryota</taxon>
        <taxon>Viridiplantae</taxon>
        <taxon>Streptophyta</taxon>
        <taxon>Embryophyta</taxon>
        <taxon>Tracheophyta</taxon>
        <taxon>Spermatophyta</taxon>
        <taxon>Magnoliopsida</taxon>
        <taxon>eudicotyledons</taxon>
        <taxon>Gunneridae</taxon>
        <taxon>Pentapetalae</taxon>
        <taxon>rosids</taxon>
        <taxon>malvids</taxon>
        <taxon>Brassicales</taxon>
        <taxon>Brassicaceae</taxon>
        <taxon>Camelineae</taxon>
        <taxon>Arabidopsis</taxon>
    </lineage>
</organism>
<dbReference type="EMBL" id="JAEFBK010000007">
    <property type="protein sequence ID" value="KAG7586403.1"/>
    <property type="molecule type" value="Genomic_DNA"/>
</dbReference>
<name>A0A8T2BKM0_9BRAS</name>
<gene>
    <name evidence="4" type="ORF">ISN45_Aa02g017090</name>
</gene>
<accession>A0A8T2BKM0</accession>
<evidence type="ECO:0000313" key="5">
    <source>
        <dbReference type="Proteomes" id="UP000694240"/>
    </source>
</evidence>
<dbReference type="InterPro" id="IPR025558">
    <property type="entry name" value="DUF4283"/>
</dbReference>
<proteinExistence type="predicted"/>
<evidence type="ECO:0000256" key="2">
    <source>
        <dbReference type="SAM" id="MobiDB-lite"/>
    </source>
</evidence>
<reference evidence="4 5" key="1">
    <citation type="submission" date="2020-12" db="EMBL/GenBank/DDBJ databases">
        <title>Concerted genomic and epigenomic changes stabilize Arabidopsis allopolyploids.</title>
        <authorList>
            <person name="Chen Z."/>
        </authorList>
    </citation>
    <scope>NUCLEOTIDE SEQUENCE [LARGE SCALE GENOMIC DNA]</scope>
    <source>
        <strain evidence="4">Allo738</strain>
        <tissue evidence="4">Leaf</tissue>
    </source>
</reference>
<dbReference type="AlphaFoldDB" id="A0A8T2BKM0"/>
<dbReference type="GO" id="GO:0008270">
    <property type="term" value="F:zinc ion binding"/>
    <property type="evidence" value="ECO:0007669"/>
    <property type="project" value="UniProtKB-KW"/>
</dbReference>
<dbReference type="InterPro" id="IPR001878">
    <property type="entry name" value="Znf_CCHC"/>
</dbReference>
<dbReference type="Pfam" id="PF14111">
    <property type="entry name" value="DUF4283"/>
    <property type="match status" value="1"/>
</dbReference>
<sequence length="586" mass="63139">MAKKKKKSLSLALPPCSSKFARVLASALTSSAPPPPPSSSSHPPPPPPSGSSAAIVSSAVVNSSWVHKNDSVEMEGELPLSPVHLVDPSGNTSSNSPLISTVLVETQGPSAQLPEKGVISSLPASTVSEISSTVEVIGLPSSSASVKEKLTKAPSQGSSAELISNPPKLELPWVSKFKASLHNLKQMSSPTYLKDGTPVVVAPPSVLLKTAEMWKGHIVAQFHGLCPPLKRIFADLNPIWGRYGEITVRMISETAALIYIPSINTRHWVIDIGFWQAGNCSCTVYPWSPDGLLELEELQTAPTWAILKNVPPQLYSLEGISVIASGIGEPLHTEKSRLDPINIGSTKVKVVIKLDSPLPTTVVVKDVQGNAARVAVEYPRPPPKCLNCGRYGHLLSRCPKPLLKKLPFKKEAPSGTNVVSHPAVSLPSSLKVKDAPLLSHIASVDPSTSTQKRRRSRSKKRSTSTPPRIYEPLLPAKPEDLTLIRQVDNTRWVARAAEKSVISITQQNSLLEGKSVKEQIPTKSKGSLQDKYKIAGIDFPIPPGWDSLSTKSKKKELKQWHNHIRSKMPSAFVSDQANTLTGAISH</sequence>
<comment type="caution">
    <text evidence="4">The sequence shown here is derived from an EMBL/GenBank/DDBJ whole genome shotgun (WGS) entry which is preliminary data.</text>
</comment>
<keyword evidence="5" id="KW-1185">Reference proteome</keyword>
<dbReference type="GO" id="GO:0003676">
    <property type="term" value="F:nucleic acid binding"/>
    <property type="evidence" value="ECO:0007669"/>
    <property type="project" value="InterPro"/>
</dbReference>
<feature type="compositionally biased region" description="Pro residues" evidence="2">
    <location>
        <begin position="32"/>
        <end position="49"/>
    </location>
</feature>
<feature type="region of interest" description="Disordered" evidence="2">
    <location>
        <begin position="27"/>
        <end position="54"/>
    </location>
</feature>
<protein>
    <submittedName>
        <fullName evidence="4">Zinc finger CCHC-type</fullName>
    </submittedName>
</protein>
<keyword evidence="1" id="KW-0862">Zinc</keyword>
<dbReference type="PROSITE" id="PS50158">
    <property type="entry name" value="ZF_CCHC"/>
    <property type="match status" value="1"/>
</dbReference>
<feature type="domain" description="CCHC-type" evidence="3">
    <location>
        <begin position="384"/>
        <end position="400"/>
    </location>
</feature>
<keyword evidence="1" id="KW-0479">Metal-binding</keyword>
<dbReference type="Proteomes" id="UP000694240">
    <property type="component" value="Chromosome 7"/>
</dbReference>